<evidence type="ECO:0000313" key="1">
    <source>
        <dbReference type="EMBL" id="TRO19396.1"/>
    </source>
</evidence>
<sequence length="347" mass="36665">MARIKETAIIGGRFSIGKPGGRKPTDFIGIVRSAQERIEQTELREPDTTIPLGGTYDKFNKIERFFLDMEVAEITTGNLARAMAAVVQEIPSDEIEGEDVILGVGQTTALELMPLVIRTVTFGGEDYEEDLDWRITGAGIHVLEESDLAAALVAASTPTAAAVAAAGNAGNGTVGTLSVTAAAAVGAYTVTITNAATGAFSVTGPAGALAAGEVGTAYNQAGLTFTVTAGVDEFEDNDRFTITVTAAADPVAQVSYRCARFDAIEYLTSSGEDWYLLFEGSNAVGEKGKFNIHYWRANFAPTTGRDVLSVENFMGLPLVVEILPEPERATSDAKSAYGKIHKQRPGQ</sequence>
<accession>A0ABD7S3B1</accession>
<dbReference type="RefSeq" id="WP_143500939.1">
    <property type="nucleotide sequence ID" value="NZ_SCFV01000003.1"/>
</dbReference>
<protein>
    <submittedName>
        <fullName evidence="1">Uncharacterized protein</fullName>
    </submittedName>
</protein>
<gene>
    <name evidence="1" type="ORF">EQ836_07675</name>
</gene>
<proteinExistence type="predicted"/>
<evidence type="ECO:0000313" key="2">
    <source>
        <dbReference type="Proteomes" id="UP000317327"/>
    </source>
</evidence>
<name>A0ABD7S3B1_ECTME</name>
<organism evidence="1 2">
    <name type="scientific">Ectopseudomonas mendocina</name>
    <name type="common">Pseudomonas mendocina</name>
    <dbReference type="NCBI Taxonomy" id="300"/>
    <lineage>
        <taxon>Bacteria</taxon>
        <taxon>Pseudomonadati</taxon>
        <taxon>Pseudomonadota</taxon>
        <taxon>Gammaproteobacteria</taxon>
        <taxon>Pseudomonadales</taxon>
        <taxon>Pseudomonadaceae</taxon>
        <taxon>Ectopseudomonas</taxon>
    </lineage>
</organism>
<reference evidence="1 2" key="1">
    <citation type="submission" date="2019-01" db="EMBL/GenBank/DDBJ databases">
        <title>Whole genome shotgun sequencing of Pseudomonas spp. isolated by its ability to degrade furfural.</title>
        <authorList>
            <person name="Donoso R."/>
            <person name="Farkas C."/>
            <person name="Villegas P."/>
            <person name="Gonzales-Toro F."/>
            <person name="Guajardo-Parra M."/>
            <person name="Araya-Nail M."/>
            <person name="Morgante V."/>
            <person name="Perez-Pantoja D."/>
        </authorList>
    </citation>
    <scope>NUCLEOTIDE SEQUENCE [LARGE SCALE GENOMIC DNA]</scope>
    <source>
        <strain evidence="1 2">VN231</strain>
    </source>
</reference>
<dbReference type="AlphaFoldDB" id="A0ABD7S3B1"/>
<comment type="caution">
    <text evidence="1">The sequence shown here is derived from an EMBL/GenBank/DDBJ whole genome shotgun (WGS) entry which is preliminary data.</text>
</comment>
<dbReference type="EMBL" id="SCFV01000003">
    <property type="protein sequence ID" value="TRO19396.1"/>
    <property type="molecule type" value="Genomic_DNA"/>
</dbReference>
<dbReference type="Proteomes" id="UP000317327">
    <property type="component" value="Unassembled WGS sequence"/>
</dbReference>